<reference evidence="1 2" key="1">
    <citation type="submission" date="2018-07" db="EMBL/GenBank/DDBJ databases">
        <title>Rhizobium leguminosarum strain:ATCC 14479 Genome sequencing and assembly.</title>
        <authorList>
            <person name="Chakraborty R."/>
        </authorList>
    </citation>
    <scope>NUCLEOTIDE SEQUENCE [LARGE SCALE GENOMIC DNA]</scope>
    <source>
        <strain evidence="1 2">ATCC 14479</strain>
        <plasmid evidence="2">Plasmid unnamed3</plasmid>
    </source>
</reference>
<name>A0A2Z4YS89_RHILE</name>
<sequence length="30" mass="3141">MTVAQTSITLVVAPLQINSGGPFFPTDDYG</sequence>
<evidence type="ECO:0000313" key="2">
    <source>
        <dbReference type="Proteomes" id="UP000251166"/>
    </source>
</evidence>
<gene>
    <name evidence="1" type="ORF">DLJ82_6263</name>
</gene>
<geneLocation type="plasmid" evidence="1 2">
    <name>unnamed3</name>
</geneLocation>
<dbReference type="Proteomes" id="UP000251166">
    <property type="component" value="Plasmid unnamed3"/>
</dbReference>
<protein>
    <submittedName>
        <fullName evidence="1">Uncharacterized protein</fullName>
    </submittedName>
</protein>
<accession>A0A2Z4YS89</accession>
<organism evidence="1 2">
    <name type="scientific">Rhizobium leguminosarum</name>
    <dbReference type="NCBI Taxonomy" id="384"/>
    <lineage>
        <taxon>Bacteria</taxon>
        <taxon>Pseudomonadati</taxon>
        <taxon>Pseudomonadota</taxon>
        <taxon>Alphaproteobacteria</taxon>
        <taxon>Hyphomicrobiales</taxon>
        <taxon>Rhizobiaceae</taxon>
        <taxon>Rhizobium/Agrobacterium group</taxon>
        <taxon>Rhizobium</taxon>
    </lineage>
</organism>
<keyword evidence="1" id="KW-0614">Plasmid</keyword>
<evidence type="ECO:0000313" key="1">
    <source>
        <dbReference type="EMBL" id="AXA44234.1"/>
    </source>
</evidence>
<dbReference type="AlphaFoldDB" id="A0A2Z4YS89"/>
<dbReference type="EMBL" id="CP030763">
    <property type="protein sequence ID" value="AXA44234.1"/>
    <property type="molecule type" value="Genomic_DNA"/>
</dbReference>
<proteinExistence type="predicted"/>